<organism evidence="1 2">
    <name type="scientific">Cytobacillus mangrovibacter</name>
    <dbReference type="NCBI Taxonomy" id="3299024"/>
    <lineage>
        <taxon>Bacteria</taxon>
        <taxon>Bacillati</taxon>
        <taxon>Bacillota</taxon>
        <taxon>Bacilli</taxon>
        <taxon>Bacillales</taxon>
        <taxon>Bacillaceae</taxon>
        <taxon>Cytobacillus</taxon>
    </lineage>
</organism>
<name>A0ABW6K4R6_9BACI</name>
<protein>
    <submittedName>
        <fullName evidence="1">Uncharacterized protein</fullName>
    </submittedName>
</protein>
<accession>A0ABW6K4R6</accession>
<sequence length="65" mass="7395">MATNGWKSQQPRQLKKIAYALTEGKLKSVIKAHEERGWAQASEFKKHGYGLGCLMIFSSERKVEL</sequence>
<evidence type="ECO:0000313" key="2">
    <source>
        <dbReference type="Proteomes" id="UP001601058"/>
    </source>
</evidence>
<dbReference type="RefSeq" id="WP_389221877.1">
    <property type="nucleotide sequence ID" value="NZ_JBIACJ010000009.1"/>
</dbReference>
<reference evidence="1 2" key="1">
    <citation type="submission" date="2024-08" db="EMBL/GenBank/DDBJ databases">
        <title>Two novel Cytobacillus novel species.</title>
        <authorList>
            <person name="Liu G."/>
        </authorList>
    </citation>
    <scope>NUCLEOTIDE SEQUENCE [LARGE SCALE GENOMIC DNA]</scope>
    <source>
        <strain evidence="1 2">FJAT-53684</strain>
    </source>
</reference>
<evidence type="ECO:0000313" key="1">
    <source>
        <dbReference type="EMBL" id="MFE8697950.1"/>
    </source>
</evidence>
<dbReference type="EMBL" id="JBIACJ010000009">
    <property type="protein sequence ID" value="MFE8697950.1"/>
    <property type="molecule type" value="Genomic_DNA"/>
</dbReference>
<proteinExistence type="predicted"/>
<comment type="caution">
    <text evidence="1">The sequence shown here is derived from an EMBL/GenBank/DDBJ whole genome shotgun (WGS) entry which is preliminary data.</text>
</comment>
<keyword evidence="2" id="KW-1185">Reference proteome</keyword>
<dbReference type="Proteomes" id="UP001601058">
    <property type="component" value="Unassembled WGS sequence"/>
</dbReference>
<gene>
    <name evidence="1" type="ORF">ACFYKT_16535</name>
</gene>